<organism evidence="3 4">
    <name type="scientific">Chaetoceros tenuissimus</name>
    <dbReference type="NCBI Taxonomy" id="426638"/>
    <lineage>
        <taxon>Eukaryota</taxon>
        <taxon>Sar</taxon>
        <taxon>Stramenopiles</taxon>
        <taxon>Ochrophyta</taxon>
        <taxon>Bacillariophyta</taxon>
        <taxon>Coscinodiscophyceae</taxon>
        <taxon>Chaetocerotophycidae</taxon>
        <taxon>Chaetocerotales</taxon>
        <taxon>Chaetocerotaceae</taxon>
        <taxon>Chaetoceros</taxon>
    </lineage>
</organism>
<dbReference type="Pfam" id="PF00646">
    <property type="entry name" value="F-box"/>
    <property type="match status" value="1"/>
</dbReference>
<keyword evidence="4" id="KW-1185">Reference proteome</keyword>
<name>A0AAD3CTC7_9STRA</name>
<accession>A0AAD3CTC7</accession>
<dbReference type="CDD" id="cd09917">
    <property type="entry name" value="F-box_SF"/>
    <property type="match status" value="1"/>
</dbReference>
<dbReference type="AlphaFoldDB" id="A0AAD3CTC7"/>
<comment type="caution">
    <text evidence="3">The sequence shown here is derived from an EMBL/GenBank/DDBJ whole genome shotgun (WGS) entry which is preliminary data.</text>
</comment>
<protein>
    <recommendedName>
        <fullName evidence="2">F-box domain-containing protein</fullName>
    </recommendedName>
</protein>
<proteinExistence type="predicted"/>
<reference evidence="3 4" key="1">
    <citation type="journal article" date="2021" name="Sci. Rep.">
        <title>The genome of the diatom Chaetoceros tenuissimus carries an ancient integrated fragment of an extant virus.</title>
        <authorList>
            <person name="Hongo Y."/>
            <person name="Kimura K."/>
            <person name="Takaki Y."/>
            <person name="Yoshida Y."/>
            <person name="Baba S."/>
            <person name="Kobayashi G."/>
            <person name="Nagasaki K."/>
            <person name="Hano T."/>
            <person name="Tomaru Y."/>
        </authorList>
    </citation>
    <scope>NUCLEOTIDE SEQUENCE [LARGE SCALE GENOMIC DNA]</scope>
    <source>
        <strain evidence="3 4">NIES-3715</strain>
    </source>
</reference>
<gene>
    <name evidence="3" type="ORF">CTEN210_08328</name>
</gene>
<feature type="region of interest" description="Disordered" evidence="1">
    <location>
        <begin position="1"/>
        <end position="25"/>
    </location>
</feature>
<evidence type="ECO:0000313" key="3">
    <source>
        <dbReference type="EMBL" id="GFH51852.1"/>
    </source>
</evidence>
<feature type="domain" description="F-box" evidence="2">
    <location>
        <begin position="37"/>
        <end position="68"/>
    </location>
</feature>
<evidence type="ECO:0000313" key="4">
    <source>
        <dbReference type="Proteomes" id="UP001054902"/>
    </source>
</evidence>
<dbReference type="InterPro" id="IPR001810">
    <property type="entry name" value="F-box_dom"/>
</dbReference>
<dbReference type="Proteomes" id="UP001054902">
    <property type="component" value="Unassembled WGS sequence"/>
</dbReference>
<sequence>MNDSKTSSSAKRAKLSHDESSAENKQEVVKHFQKQVLCEDALAQVLHYLHPRDLLRMSETSKALREYFTTAIIVTSAMIHGGHGATTIKELYKLMKDCSIHIPSPMRLLRLINGKRCEVCFHNKVNHVRPKTGVFACWICLTGEESSVFASNHTLHALPQQQQPLTRSHRTNLAKYRKNKKYEAIFSHSRVACNGYTKDTYVWNRKRAALPNTGDDETEEWIGPLVCYNDIDRMANESDRDIDTYITEELDAPQKEAYNEFVSVYEETEARAKREAQLRQEEKKAKKQKTIDNKLAKIQKMVLDLQALLDDRWSEFATSHKILPSWRMNRPGKYPIVDFHIGFVNDSLKPYVISPSKLKKKILKDIANQINENFGYIFESDFLSFHFLSDDGVEGLLKQKCMEHISSLESWREQRIFSLEIFELLKQEQYFQCLCMIERSIWSKLGFSSLLYCDIEEKLQKRYHLDTLATRVWDEEVESNQIKTLENLQTTVDICKEKVRHLMKVLEEYLVWKQKKEGDRDDGRDINVSLGHGTYSFADLLNKDFDSVYTQETHWTGLWG</sequence>
<evidence type="ECO:0000259" key="2">
    <source>
        <dbReference type="Pfam" id="PF00646"/>
    </source>
</evidence>
<feature type="compositionally biased region" description="Polar residues" evidence="1">
    <location>
        <begin position="1"/>
        <end position="10"/>
    </location>
</feature>
<evidence type="ECO:0000256" key="1">
    <source>
        <dbReference type="SAM" id="MobiDB-lite"/>
    </source>
</evidence>
<feature type="compositionally biased region" description="Basic and acidic residues" evidence="1">
    <location>
        <begin position="15"/>
        <end position="25"/>
    </location>
</feature>
<dbReference type="EMBL" id="BLLK01000045">
    <property type="protein sequence ID" value="GFH51852.1"/>
    <property type="molecule type" value="Genomic_DNA"/>
</dbReference>